<name>A0A8T0XCT6_PANVG</name>
<gene>
    <name evidence="1" type="ORF">PVAP13_1KG095800</name>
</gene>
<evidence type="ECO:0000313" key="2">
    <source>
        <dbReference type="Proteomes" id="UP000823388"/>
    </source>
</evidence>
<comment type="caution">
    <text evidence="1">The sequence shown here is derived from an EMBL/GenBank/DDBJ whole genome shotgun (WGS) entry which is preliminary data.</text>
</comment>
<evidence type="ECO:0000313" key="1">
    <source>
        <dbReference type="EMBL" id="KAG2656588.1"/>
    </source>
</evidence>
<dbReference type="Proteomes" id="UP000823388">
    <property type="component" value="Chromosome 1K"/>
</dbReference>
<keyword evidence="2" id="KW-1185">Reference proteome</keyword>
<sequence>MRTPSTKTRYLGCGGLGLRQCIRVPLHQRPAPVHQRPASSWDLKSAPGVPDLGGGIQMGGVQEGGGNPVLRFPLGRCHPLISSGSGVHDPAGDFLALARSCLQQSSTVTWVAMSASYNWRACCLAWNSTSAHWRLAWRSSSSMRPAERFRSRSGMVPSSFSRHRSMLEPRIDERSQEHEEHMHLATNAPAAERPVCWLLLFHSARLLHRDYMAI</sequence>
<proteinExistence type="predicted"/>
<dbReference type="AlphaFoldDB" id="A0A8T0XCT6"/>
<organism evidence="1 2">
    <name type="scientific">Panicum virgatum</name>
    <name type="common">Blackwell switchgrass</name>
    <dbReference type="NCBI Taxonomy" id="38727"/>
    <lineage>
        <taxon>Eukaryota</taxon>
        <taxon>Viridiplantae</taxon>
        <taxon>Streptophyta</taxon>
        <taxon>Embryophyta</taxon>
        <taxon>Tracheophyta</taxon>
        <taxon>Spermatophyta</taxon>
        <taxon>Magnoliopsida</taxon>
        <taxon>Liliopsida</taxon>
        <taxon>Poales</taxon>
        <taxon>Poaceae</taxon>
        <taxon>PACMAD clade</taxon>
        <taxon>Panicoideae</taxon>
        <taxon>Panicodae</taxon>
        <taxon>Paniceae</taxon>
        <taxon>Panicinae</taxon>
        <taxon>Panicum</taxon>
        <taxon>Panicum sect. Hiantes</taxon>
    </lineage>
</organism>
<accession>A0A8T0XCT6</accession>
<dbReference type="EMBL" id="CM029037">
    <property type="protein sequence ID" value="KAG2656588.1"/>
    <property type="molecule type" value="Genomic_DNA"/>
</dbReference>
<reference evidence="1" key="1">
    <citation type="submission" date="2020-05" db="EMBL/GenBank/DDBJ databases">
        <title>WGS assembly of Panicum virgatum.</title>
        <authorList>
            <person name="Lovell J.T."/>
            <person name="Jenkins J."/>
            <person name="Shu S."/>
            <person name="Juenger T.E."/>
            <person name="Schmutz J."/>
        </authorList>
    </citation>
    <scope>NUCLEOTIDE SEQUENCE</scope>
    <source>
        <strain evidence="1">AP13</strain>
    </source>
</reference>
<protein>
    <submittedName>
        <fullName evidence="1">Uncharacterized protein</fullName>
    </submittedName>
</protein>